<dbReference type="PROSITE" id="PS50112">
    <property type="entry name" value="PAS"/>
    <property type="match status" value="4"/>
</dbReference>
<dbReference type="PROSITE" id="PS50113">
    <property type="entry name" value="PAC"/>
    <property type="match status" value="3"/>
</dbReference>
<reference evidence="8 9" key="1">
    <citation type="submission" date="2014-09" db="EMBL/GenBank/DDBJ databases">
        <title>Draft genome sequence of an obligately methylotrophic methanogen, Methanococcoides methylutens, isolated from marine sediment.</title>
        <authorList>
            <person name="Guan Y."/>
            <person name="Ngugi D.K."/>
            <person name="Blom J."/>
            <person name="Ali S."/>
            <person name="Ferry J.G."/>
            <person name="Stingl U."/>
        </authorList>
    </citation>
    <scope>NUCLEOTIDE SEQUENCE [LARGE SCALE GENOMIC DNA]</scope>
    <source>
        <strain evidence="8 9">DSM 2657</strain>
    </source>
</reference>
<evidence type="ECO:0000256" key="3">
    <source>
        <dbReference type="ARBA" id="ARBA00022553"/>
    </source>
</evidence>
<keyword evidence="9" id="KW-1185">Reference proteome</keyword>
<accession>A0A099T3P1</accession>
<dbReference type="InterPro" id="IPR013656">
    <property type="entry name" value="PAS_4"/>
</dbReference>
<dbReference type="AlphaFoldDB" id="A0A099T3P1"/>
<dbReference type="InterPro" id="IPR003018">
    <property type="entry name" value="GAF"/>
</dbReference>
<dbReference type="InterPro" id="IPR001610">
    <property type="entry name" value="PAC"/>
</dbReference>
<evidence type="ECO:0000313" key="9">
    <source>
        <dbReference type="Proteomes" id="UP000029859"/>
    </source>
</evidence>
<gene>
    <name evidence="8" type="ORF">LI82_05840</name>
</gene>
<dbReference type="Pfam" id="PF08448">
    <property type="entry name" value="PAS_4"/>
    <property type="match status" value="1"/>
</dbReference>
<dbReference type="SUPFAM" id="SSF55781">
    <property type="entry name" value="GAF domain-like"/>
    <property type="match status" value="2"/>
</dbReference>
<feature type="domain" description="PAS" evidence="6">
    <location>
        <begin position="143"/>
        <end position="216"/>
    </location>
</feature>
<feature type="domain" description="PAC" evidence="7">
    <location>
        <begin position="523"/>
        <end position="575"/>
    </location>
</feature>
<comment type="catalytic activity">
    <reaction evidence="1">
        <text>ATP + protein L-histidine = ADP + protein N-phospho-L-histidine.</text>
        <dbReference type="EC" id="2.7.13.3"/>
    </reaction>
</comment>
<dbReference type="PANTHER" id="PTHR43304">
    <property type="entry name" value="PHYTOCHROME-LIKE PROTEIN CPH1"/>
    <property type="match status" value="1"/>
</dbReference>
<comment type="caution">
    <text evidence="8">The sequence shown here is derived from an EMBL/GenBank/DDBJ whole genome shotgun (WGS) entry which is preliminary data.</text>
</comment>
<dbReference type="EMBL" id="JRHO01000010">
    <property type="protein sequence ID" value="KGK98818.1"/>
    <property type="molecule type" value="Genomic_DNA"/>
</dbReference>
<dbReference type="InterPro" id="IPR029016">
    <property type="entry name" value="GAF-like_dom_sf"/>
</dbReference>
<dbReference type="PANTHER" id="PTHR43304:SF1">
    <property type="entry name" value="PAC DOMAIN-CONTAINING PROTEIN"/>
    <property type="match status" value="1"/>
</dbReference>
<dbReference type="NCBIfam" id="TIGR00229">
    <property type="entry name" value="sensory_box"/>
    <property type="match status" value="4"/>
</dbReference>
<feature type="domain" description="PAS" evidence="6">
    <location>
        <begin position="736"/>
        <end position="790"/>
    </location>
</feature>
<protein>
    <recommendedName>
        <fullName evidence="2">histidine kinase</fullName>
        <ecNumber evidence="2">2.7.13.3</ecNumber>
    </recommendedName>
</protein>
<dbReference type="Pfam" id="PF08447">
    <property type="entry name" value="PAS_3"/>
    <property type="match status" value="3"/>
</dbReference>
<organism evidence="8 9">
    <name type="scientific">Methanococcoides methylutens</name>
    <dbReference type="NCBI Taxonomy" id="2226"/>
    <lineage>
        <taxon>Archaea</taxon>
        <taxon>Methanobacteriati</taxon>
        <taxon>Methanobacteriota</taxon>
        <taxon>Stenosarchaea group</taxon>
        <taxon>Methanomicrobia</taxon>
        <taxon>Methanosarcinales</taxon>
        <taxon>Methanosarcinaceae</taxon>
        <taxon>Methanococcoides</taxon>
    </lineage>
</organism>
<dbReference type="SMART" id="SM00091">
    <property type="entry name" value="PAS"/>
    <property type="match status" value="4"/>
</dbReference>
<dbReference type="Gene3D" id="3.30.450.40">
    <property type="match status" value="2"/>
</dbReference>
<dbReference type="SUPFAM" id="SSF55785">
    <property type="entry name" value="PYP-like sensor domain (PAS domain)"/>
    <property type="match status" value="4"/>
</dbReference>
<dbReference type="CDD" id="cd00130">
    <property type="entry name" value="PAS"/>
    <property type="match status" value="4"/>
</dbReference>
<dbReference type="EC" id="2.7.13.3" evidence="2"/>
<dbReference type="InterPro" id="IPR035965">
    <property type="entry name" value="PAS-like_dom_sf"/>
</dbReference>
<feature type="domain" description="PAS" evidence="6">
    <location>
        <begin position="482"/>
        <end position="519"/>
    </location>
</feature>
<dbReference type="GO" id="GO:0004673">
    <property type="term" value="F:protein histidine kinase activity"/>
    <property type="evidence" value="ECO:0007669"/>
    <property type="project" value="UniProtKB-EC"/>
</dbReference>
<dbReference type="InterPro" id="IPR000014">
    <property type="entry name" value="PAS"/>
</dbReference>
<evidence type="ECO:0000256" key="1">
    <source>
        <dbReference type="ARBA" id="ARBA00000085"/>
    </source>
</evidence>
<dbReference type="Pfam" id="PF13185">
    <property type="entry name" value="GAF_2"/>
    <property type="match status" value="2"/>
</dbReference>
<feature type="domain" description="PAC" evidence="7">
    <location>
        <begin position="86"/>
        <end position="138"/>
    </location>
</feature>
<proteinExistence type="predicted"/>
<evidence type="ECO:0000259" key="7">
    <source>
        <dbReference type="PROSITE" id="PS50113"/>
    </source>
</evidence>
<feature type="domain" description="PAC" evidence="7">
    <location>
        <begin position="220"/>
        <end position="272"/>
    </location>
</feature>
<dbReference type="InterPro" id="IPR013655">
    <property type="entry name" value="PAS_fold_3"/>
</dbReference>
<feature type="domain" description="PAS" evidence="6">
    <location>
        <begin position="9"/>
        <end position="82"/>
    </location>
</feature>
<dbReference type="OrthoDB" id="3369at2157"/>
<sequence length="847" mass="96266">MPFLDSESMEEVFSSVVNSSPAVVFIWREDEGWPVDFVSENISQFGYDPDEFTSGKVRYVDILHPDDAGMVMSEASRHVSKEDTSFDLRYRILTRSGDVRWVDERTSVHYDDSGKLKFYHGIVVDITEQRMGDIALLDGALEMKNTLESVINSSPVVVFLWRAEEDWPVEFVSKNIDMFGYSVEEFTSGELVYADIVHPEDIGRVRAGVSKSTEGGYSDFFQEYRILTRSGEVRWVDERTHLHHNSKGEVTYLQGIIVDITGRKKIENVLHTEEMRIEAVLNLYQMTDSSVQEIMDFSLEEAVKLTGSHVGYLAFVDVDETTVTIDSWSGEVMGECSLKDKKPGSHFDHKCLWTESLKQKLPIIINDYSAENPSKRGYPEGHMNITRFLSIPIFERDHVVALVGLGNKVEDYDLSDVRQVSLLMNGMWNILLHKKADAELRRSLDIQKILGDVIKSSPAVVFLWRAEENWPVEFVSENVAQFGYSVDDFISGKLVYGDIVHPYDLERVQKELAKRVDAGFMDFNQEYRIFTKFGDVRWVDERTFIKHDEAGNVRYLQGIIVDVTDRKHSDDFMHVQLDLDTVLSSANTIEETFEQMLSFSLKVDPVDSGRFYLLDDVTGDLKLVAHEGLSERFVKDTSVFPRNSVQNRLVMTGQPVYKHHSELNAIGTGEKLRYEGLHGTAIIPVKHEGNVIAALCLSSHSEYEIPDNSRSSLETIANQIGIAISKMRSSSGIAQKYKDLRSLVDMMDELLVVTDMEGYVLYANRAVVDYLGFLEDDLSGMHYLELHPDSEWDRLDSILSKVKVGKTIVFETSMLGAKGSLHRVETRLMCGEWSGHPCVMATSRFLD</sequence>
<dbReference type="Gene3D" id="3.30.450.20">
    <property type="entry name" value="PAS domain"/>
    <property type="match status" value="4"/>
</dbReference>
<evidence type="ECO:0000256" key="2">
    <source>
        <dbReference type="ARBA" id="ARBA00012438"/>
    </source>
</evidence>
<keyword evidence="5 8" id="KW-0418">Kinase</keyword>
<dbReference type="InterPro" id="IPR000700">
    <property type="entry name" value="PAS-assoc_C"/>
</dbReference>
<keyword evidence="4" id="KW-0808">Transferase</keyword>
<evidence type="ECO:0000256" key="5">
    <source>
        <dbReference type="ARBA" id="ARBA00022777"/>
    </source>
</evidence>
<name>A0A099T3P1_METMT</name>
<keyword evidence="3" id="KW-0597">Phosphoprotein</keyword>
<dbReference type="RefSeq" id="WP_052402751.1">
    <property type="nucleotide sequence ID" value="NZ_CAAGSM010000003.1"/>
</dbReference>
<evidence type="ECO:0000259" key="6">
    <source>
        <dbReference type="PROSITE" id="PS50112"/>
    </source>
</evidence>
<evidence type="ECO:0000313" key="8">
    <source>
        <dbReference type="EMBL" id="KGK98818.1"/>
    </source>
</evidence>
<dbReference type="InterPro" id="IPR052162">
    <property type="entry name" value="Sensor_kinase/Photoreceptor"/>
</dbReference>
<dbReference type="Proteomes" id="UP000029859">
    <property type="component" value="Unassembled WGS sequence"/>
</dbReference>
<evidence type="ECO:0000256" key="4">
    <source>
        <dbReference type="ARBA" id="ARBA00022679"/>
    </source>
</evidence>
<dbReference type="SMART" id="SM00086">
    <property type="entry name" value="PAC"/>
    <property type="match status" value="3"/>
</dbReference>
<dbReference type="SMART" id="SM00065">
    <property type="entry name" value="GAF"/>
    <property type="match status" value="2"/>
</dbReference>